<keyword evidence="3" id="KW-0804">Transcription</keyword>
<comment type="caution">
    <text evidence="5">The sequence shown here is derived from an EMBL/GenBank/DDBJ whole genome shotgun (WGS) entry which is preliminary data.</text>
</comment>
<dbReference type="SMART" id="SM00342">
    <property type="entry name" value="HTH_ARAC"/>
    <property type="match status" value="1"/>
</dbReference>
<dbReference type="EMBL" id="MTBP01000001">
    <property type="protein sequence ID" value="POM26667.1"/>
    <property type="molecule type" value="Genomic_DNA"/>
</dbReference>
<dbReference type="InterPro" id="IPR018060">
    <property type="entry name" value="HTH_AraC"/>
</dbReference>
<dbReference type="Pfam" id="PF12852">
    <property type="entry name" value="Cupin_6"/>
    <property type="match status" value="1"/>
</dbReference>
<keyword evidence="2" id="KW-0238">DNA-binding</keyword>
<dbReference type="PANTHER" id="PTHR46796:SF7">
    <property type="entry name" value="ARAC FAMILY TRANSCRIPTIONAL REGULATOR"/>
    <property type="match status" value="1"/>
</dbReference>
<dbReference type="GO" id="GO:0043565">
    <property type="term" value="F:sequence-specific DNA binding"/>
    <property type="evidence" value="ECO:0007669"/>
    <property type="project" value="InterPro"/>
</dbReference>
<keyword evidence="1" id="KW-0805">Transcription regulation</keyword>
<dbReference type="Gene3D" id="1.10.10.60">
    <property type="entry name" value="Homeodomain-like"/>
    <property type="match status" value="2"/>
</dbReference>
<feature type="domain" description="HTH araC/xylS-type" evidence="4">
    <location>
        <begin position="205"/>
        <end position="303"/>
    </location>
</feature>
<dbReference type="Pfam" id="PF12833">
    <property type="entry name" value="HTH_18"/>
    <property type="match status" value="1"/>
</dbReference>
<gene>
    <name evidence="5" type="primary">soxS_1</name>
    <name evidence="5" type="ORF">BTM25_10710</name>
</gene>
<dbReference type="InterPro" id="IPR009057">
    <property type="entry name" value="Homeodomain-like_sf"/>
</dbReference>
<dbReference type="RefSeq" id="WP_103561599.1">
    <property type="nucleotide sequence ID" value="NZ_MTBP01000001.1"/>
</dbReference>
<name>A0A2P4UNP8_9ACTN</name>
<dbReference type="GO" id="GO:0003700">
    <property type="term" value="F:DNA-binding transcription factor activity"/>
    <property type="evidence" value="ECO:0007669"/>
    <property type="project" value="InterPro"/>
</dbReference>
<evidence type="ECO:0000259" key="4">
    <source>
        <dbReference type="PROSITE" id="PS01124"/>
    </source>
</evidence>
<dbReference type="AlphaFoldDB" id="A0A2P4UNP8"/>
<dbReference type="InterPro" id="IPR032783">
    <property type="entry name" value="AraC_lig"/>
</dbReference>
<dbReference type="Proteomes" id="UP000242367">
    <property type="component" value="Unassembled WGS sequence"/>
</dbReference>
<dbReference type="SUPFAM" id="SSF46689">
    <property type="entry name" value="Homeodomain-like"/>
    <property type="match status" value="2"/>
</dbReference>
<evidence type="ECO:0000313" key="5">
    <source>
        <dbReference type="EMBL" id="POM26667.1"/>
    </source>
</evidence>
<dbReference type="PANTHER" id="PTHR46796">
    <property type="entry name" value="HTH-TYPE TRANSCRIPTIONAL ACTIVATOR RHAS-RELATED"/>
    <property type="match status" value="1"/>
</dbReference>
<protein>
    <submittedName>
        <fullName evidence="5">Regulatory protein SoxS</fullName>
    </submittedName>
</protein>
<dbReference type="InterPro" id="IPR014710">
    <property type="entry name" value="RmlC-like_jellyroll"/>
</dbReference>
<reference evidence="5 6" key="1">
    <citation type="journal article" date="2017" name="Chemistry">
        <title>Isolation, Biosynthesis and Chemical Modifications of Rubterolones A-F: Rare Tropolone Alkaloids from Actinomadura sp. 5-2.</title>
        <authorList>
            <person name="Guo H."/>
            <person name="Benndorf R."/>
            <person name="Leichnitz D."/>
            <person name="Klassen J.L."/>
            <person name="Vollmers J."/>
            <person name="Gorls H."/>
            <person name="Steinacker M."/>
            <person name="Weigel C."/>
            <person name="Dahse H.M."/>
            <person name="Kaster A.K."/>
            <person name="de Beer Z.W."/>
            <person name="Poulsen M."/>
            <person name="Beemelmanns C."/>
        </authorList>
    </citation>
    <scope>NUCLEOTIDE SEQUENCE [LARGE SCALE GENOMIC DNA]</scope>
    <source>
        <strain evidence="5 6">5-2</strain>
    </source>
</reference>
<evidence type="ECO:0000256" key="3">
    <source>
        <dbReference type="ARBA" id="ARBA00023163"/>
    </source>
</evidence>
<evidence type="ECO:0000313" key="6">
    <source>
        <dbReference type="Proteomes" id="UP000242367"/>
    </source>
</evidence>
<accession>A0A2P4UNP8</accession>
<evidence type="ECO:0000256" key="2">
    <source>
        <dbReference type="ARBA" id="ARBA00023125"/>
    </source>
</evidence>
<keyword evidence="6" id="KW-1185">Reference proteome</keyword>
<dbReference type="SUPFAM" id="SSF51182">
    <property type="entry name" value="RmlC-like cupins"/>
    <property type="match status" value="1"/>
</dbReference>
<organism evidence="5 6">
    <name type="scientific">Actinomadura rubteroloni</name>
    <dbReference type="NCBI Taxonomy" id="1926885"/>
    <lineage>
        <taxon>Bacteria</taxon>
        <taxon>Bacillati</taxon>
        <taxon>Actinomycetota</taxon>
        <taxon>Actinomycetes</taxon>
        <taxon>Streptosporangiales</taxon>
        <taxon>Thermomonosporaceae</taxon>
        <taxon>Actinomadura</taxon>
    </lineage>
</organism>
<dbReference type="InterPro" id="IPR050204">
    <property type="entry name" value="AraC_XylS_family_regulators"/>
</dbReference>
<dbReference type="Gene3D" id="2.60.120.10">
    <property type="entry name" value="Jelly Rolls"/>
    <property type="match status" value="1"/>
</dbReference>
<sequence>MDPLTDVLALAQVRGTVAATLHAGEGWGLDIANVPGAAFHAVTAGTAWLDVDGASPRRLMPGDLVLLPAGTRHRLSSDPGASCEPFDHVAARQALATGGRLTVGDGAPATRVLCASYRQDAAVNAPLLGLLPPLIHLPADPDRPTDHVLRLLGHEIASPRTGAATVLDRLLDVLLVHIIRAWLDTEDAEPARASWLTALRDPLVAEALAALHADPARAWTLDGLATRLAVSRATLARRFAARAGQPPLAYLTRWRMELAAHRLRTTADPIGPIARSVGYTSEYAFNRAFHRVCGVTPGRYRTANG</sequence>
<dbReference type="InterPro" id="IPR011051">
    <property type="entry name" value="RmlC_Cupin_sf"/>
</dbReference>
<dbReference type="PROSITE" id="PS01124">
    <property type="entry name" value="HTH_ARAC_FAMILY_2"/>
    <property type="match status" value="1"/>
</dbReference>
<evidence type="ECO:0000256" key="1">
    <source>
        <dbReference type="ARBA" id="ARBA00023015"/>
    </source>
</evidence>
<proteinExistence type="predicted"/>